<organism evidence="1 2">
    <name type="scientific">Candidatus Amunia macphersoniae</name>
    <dbReference type="NCBI Taxonomy" id="3127014"/>
    <lineage>
        <taxon>Bacteria</taxon>
        <taxon>Bacillati</taxon>
        <taxon>Candidatus Dormiibacterota</taxon>
        <taxon>Candidatus Dormibacteria</taxon>
        <taxon>Candidatus Aeolococcales</taxon>
        <taxon>Candidatus Aeolococcaceae</taxon>
        <taxon>Candidatus Amunia</taxon>
    </lineage>
</organism>
<evidence type="ECO:0000313" key="2">
    <source>
        <dbReference type="Proteomes" id="UP000614410"/>
    </source>
</evidence>
<comment type="caution">
    <text evidence="1">The sequence shown here is derived from an EMBL/GenBank/DDBJ whole genome shotgun (WGS) entry which is preliminary data.</text>
</comment>
<reference evidence="1 2" key="1">
    <citation type="submission" date="2020-10" db="EMBL/GenBank/DDBJ databases">
        <title>Ca. Dormibacterota MAGs.</title>
        <authorList>
            <person name="Montgomery K."/>
        </authorList>
    </citation>
    <scope>NUCLEOTIDE SEQUENCE [LARGE SCALE GENOMIC DNA]</scope>
    <source>
        <strain evidence="1">Mitchell_Peninsula_5</strain>
    </source>
</reference>
<sequence>MAAQMAPPMDGDLIARAGREIWDRRITSVRRRIDGSRIRQRVAAIDSLIGILEERHLTGERSFDRVLRQRLYNLEHEVGLPLPRKAVRARNTVRLHAALLDWQETILDALMPERLRFPDVHDNDWATPTPLGW</sequence>
<dbReference type="Proteomes" id="UP000614410">
    <property type="component" value="Unassembled WGS sequence"/>
</dbReference>
<accession>A0A934KIB4</accession>
<evidence type="ECO:0000313" key="1">
    <source>
        <dbReference type="EMBL" id="MBJ7608307.1"/>
    </source>
</evidence>
<proteinExistence type="predicted"/>
<dbReference type="AlphaFoldDB" id="A0A934KIB4"/>
<gene>
    <name evidence="1" type="ORF">JF887_02590</name>
</gene>
<protein>
    <submittedName>
        <fullName evidence="1">Uncharacterized protein</fullName>
    </submittedName>
</protein>
<name>A0A934KIB4_9BACT</name>
<dbReference type="EMBL" id="JAEKNN010000010">
    <property type="protein sequence ID" value="MBJ7608307.1"/>
    <property type="molecule type" value="Genomic_DNA"/>
</dbReference>